<feature type="transmembrane region" description="Helical" evidence="5">
    <location>
        <begin position="315"/>
        <end position="335"/>
    </location>
</feature>
<feature type="transmembrane region" description="Helical" evidence="5">
    <location>
        <begin position="279"/>
        <end position="303"/>
    </location>
</feature>
<organism evidence="7 8">
    <name type="scientific">Triparma laevis f. longispina</name>
    <dbReference type="NCBI Taxonomy" id="1714387"/>
    <lineage>
        <taxon>Eukaryota</taxon>
        <taxon>Sar</taxon>
        <taxon>Stramenopiles</taxon>
        <taxon>Ochrophyta</taxon>
        <taxon>Bolidophyceae</taxon>
        <taxon>Parmales</taxon>
        <taxon>Triparmaceae</taxon>
        <taxon>Triparma</taxon>
    </lineage>
</organism>
<feature type="transmembrane region" description="Helical" evidence="5">
    <location>
        <begin position="383"/>
        <end position="406"/>
    </location>
</feature>
<dbReference type="EMBL" id="BRXW01000489">
    <property type="protein sequence ID" value="GMH59467.1"/>
    <property type="molecule type" value="Genomic_DNA"/>
</dbReference>
<dbReference type="PANTHER" id="PTHR22950">
    <property type="entry name" value="AMINO ACID TRANSPORTER"/>
    <property type="match status" value="1"/>
</dbReference>
<accession>A0A9W6ZY41</accession>
<dbReference type="Pfam" id="PF01490">
    <property type="entry name" value="Aa_trans"/>
    <property type="match status" value="1"/>
</dbReference>
<sequence>MPSSMFNLANAIVGAGVLTLPFAIKSTGLILGLTLLLLFALLSSYSLLLLDSSCRITGAKTYAELGRVVYGGETKEEKIAGERIEYAVEVLQSLYSYGACVGYLQIVVSELVVVTGYSGRFLLLLCCLCVVFPLSLMKNLQSLSFTSLCAIICVAYLSVVIVVRYEDGGDSLGYEECSLGSGSVVDAAFGKGLFTSLPIFCFAFNCQVQFLPLVAELKGGREEGGETKVLCLIFGVMCGVCGLYCLDASVGYLSFCEDTLNNILDCYGEDDVLIKISRIGFVVTLMFSFPLYSTAVVTSVHSLTSSSSSSRGLSFGRRISLATIIVGSMAVIVSFDPPLDAVLGLTGAIGGCSLVYVFPGLFYCRAVRKMKGGGGNGRGGGKVALALVLAIGGGLLGVSCTFAILIG</sequence>
<name>A0A9W6ZY41_9STRA</name>
<comment type="subcellular location">
    <subcellularLocation>
        <location evidence="1">Membrane</location>
        <topology evidence="1">Multi-pass membrane protein</topology>
    </subcellularLocation>
</comment>
<keyword evidence="2 5" id="KW-0812">Transmembrane</keyword>
<evidence type="ECO:0000313" key="8">
    <source>
        <dbReference type="Proteomes" id="UP001165122"/>
    </source>
</evidence>
<evidence type="ECO:0000259" key="6">
    <source>
        <dbReference type="Pfam" id="PF01490"/>
    </source>
</evidence>
<evidence type="ECO:0000256" key="3">
    <source>
        <dbReference type="ARBA" id="ARBA00022989"/>
    </source>
</evidence>
<feature type="transmembrane region" description="Helical" evidence="5">
    <location>
        <begin position="341"/>
        <end position="362"/>
    </location>
</feature>
<gene>
    <name evidence="7" type="ORF">TrLO_g10048</name>
</gene>
<dbReference type="AlphaFoldDB" id="A0A9W6ZY41"/>
<feature type="transmembrane region" description="Helical" evidence="5">
    <location>
        <begin position="30"/>
        <end position="50"/>
    </location>
</feature>
<evidence type="ECO:0000256" key="1">
    <source>
        <dbReference type="ARBA" id="ARBA00004141"/>
    </source>
</evidence>
<evidence type="ECO:0000256" key="2">
    <source>
        <dbReference type="ARBA" id="ARBA00022692"/>
    </source>
</evidence>
<dbReference type="GO" id="GO:0015179">
    <property type="term" value="F:L-amino acid transmembrane transporter activity"/>
    <property type="evidence" value="ECO:0007669"/>
    <property type="project" value="TreeGrafter"/>
</dbReference>
<dbReference type="InterPro" id="IPR013057">
    <property type="entry name" value="AA_transpt_TM"/>
</dbReference>
<proteinExistence type="predicted"/>
<evidence type="ECO:0000313" key="7">
    <source>
        <dbReference type="EMBL" id="GMH59467.1"/>
    </source>
</evidence>
<keyword evidence="4 5" id="KW-0472">Membrane</keyword>
<feature type="transmembrane region" description="Helical" evidence="5">
    <location>
        <begin position="197"/>
        <end position="217"/>
    </location>
</feature>
<feature type="transmembrane region" description="Helical" evidence="5">
    <location>
        <begin position="229"/>
        <end position="255"/>
    </location>
</feature>
<reference evidence="8" key="1">
    <citation type="journal article" date="2023" name="Commun. Biol.">
        <title>Genome analysis of Parmales, the sister group of diatoms, reveals the evolutionary specialization of diatoms from phago-mixotrophs to photoautotrophs.</title>
        <authorList>
            <person name="Ban H."/>
            <person name="Sato S."/>
            <person name="Yoshikawa S."/>
            <person name="Yamada K."/>
            <person name="Nakamura Y."/>
            <person name="Ichinomiya M."/>
            <person name="Sato N."/>
            <person name="Blanc-Mathieu R."/>
            <person name="Endo H."/>
            <person name="Kuwata A."/>
            <person name="Ogata H."/>
        </authorList>
    </citation>
    <scope>NUCLEOTIDE SEQUENCE [LARGE SCALE GENOMIC DNA]</scope>
    <source>
        <strain evidence="8">NIES 3700</strain>
    </source>
</reference>
<dbReference type="OrthoDB" id="28208at2759"/>
<comment type="caution">
    <text evidence="7">The sequence shown here is derived from an EMBL/GenBank/DDBJ whole genome shotgun (WGS) entry which is preliminary data.</text>
</comment>
<feature type="transmembrane region" description="Helical" evidence="5">
    <location>
        <begin position="119"/>
        <end position="136"/>
    </location>
</feature>
<dbReference type="GO" id="GO:0016020">
    <property type="term" value="C:membrane"/>
    <property type="evidence" value="ECO:0007669"/>
    <property type="project" value="UniProtKB-SubCell"/>
</dbReference>
<feature type="transmembrane region" description="Helical" evidence="5">
    <location>
        <begin position="7"/>
        <end position="24"/>
    </location>
</feature>
<evidence type="ECO:0000256" key="4">
    <source>
        <dbReference type="ARBA" id="ARBA00023136"/>
    </source>
</evidence>
<evidence type="ECO:0000256" key="5">
    <source>
        <dbReference type="SAM" id="Phobius"/>
    </source>
</evidence>
<keyword evidence="3 5" id="KW-1133">Transmembrane helix</keyword>
<feature type="transmembrane region" description="Helical" evidence="5">
    <location>
        <begin position="94"/>
        <end position="113"/>
    </location>
</feature>
<dbReference type="Proteomes" id="UP001165122">
    <property type="component" value="Unassembled WGS sequence"/>
</dbReference>
<feature type="transmembrane region" description="Helical" evidence="5">
    <location>
        <begin position="143"/>
        <end position="165"/>
    </location>
</feature>
<feature type="domain" description="Amino acid transporter transmembrane" evidence="6">
    <location>
        <begin position="3"/>
        <end position="370"/>
    </location>
</feature>
<keyword evidence="8" id="KW-1185">Reference proteome</keyword>
<protein>
    <recommendedName>
        <fullName evidence="6">Amino acid transporter transmembrane domain-containing protein</fullName>
    </recommendedName>
</protein>